<organism evidence="2 3">
    <name type="scientific">Streptomyces mutabilis</name>
    <dbReference type="NCBI Taxonomy" id="67332"/>
    <lineage>
        <taxon>Bacteria</taxon>
        <taxon>Bacillati</taxon>
        <taxon>Actinomycetota</taxon>
        <taxon>Actinomycetes</taxon>
        <taxon>Kitasatosporales</taxon>
        <taxon>Streptomycetaceae</taxon>
        <taxon>Streptomyces</taxon>
    </lineage>
</organism>
<dbReference type="Proteomes" id="UP000029095">
    <property type="component" value="Unassembled WGS sequence"/>
</dbReference>
<dbReference type="Pfam" id="PF04672">
    <property type="entry name" value="Methyltransf_19"/>
    <property type="match status" value="1"/>
</dbReference>
<dbReference type="InterPro" id="IPR006764">
    <property type="entry name" value="SAM_dep_MeTrfase_SAV2177_type"/>
</dbReference>
<evidence type="ECO:0000256" key="1">
    <source>
        <dbReference type="SAM" id="MobiDB-lite"/>
    </source>
</evidence>
<name>A0A086N7V7_9ACTN</name>
<protein>
    <submittedName>
        <fullName evidence="2">Uncharacterized protein</fullName>
    </submittedName>
</protein>
<gene>
    <name evidence="2" type="ORF">FM21_14600</name>
</gene>
<dbReference type="RefSeq" id="WP_043376347.1">
    <property type="nucleotide sequence ID" value="NZ_KN039946.1"/>
</dbReference>
<keyword evidence="3" id="KW-1185">Reference proteome</keyword>
<dbReference type="EMBL" id="JNFQ01000001">
    <property type="protein sequence ID" value="KFG77225.1"/>
    <property type="molecule type" value="Genomic_DNA"/>
</dbReference>
<evidence type="ECO:0000313" key="3">
    <source>
        <dbReference type="Proteomes" id="UP000029095"/>
    </source>
</evidence>
<accession>A0A086N7V7</accession>
<dbReference type="HOGENOM" id="CLU_2829442_0_0_11"/>
<dbReference type="STRING" id="1915400.FM21_14600"/>
<dbReference type="Gene3D" id="3.40.50.150">
    <property type="entry name" value="Vaccinia Virus protein VP39"/>
    <property type="match status" value="1"/>
</dbReference>
<sequence>MVLSSTAHRSPGRRLTRRDSRPGGPLFDGLELLPPGLVTATEWYGEGQEPPAPEESGIYAGVARIP</sequence>
<reference evidence="2 3" key="1">
    <citation type="submission" date="2014-05" db="EMBL/GenBank/DDBJ databases">
        <title>Complete genome sequence of the Streptomyces mutabilis TRM45540.</title>
        <authorList>
            <person name="Luo X."/>
            <person name="Zhang L."/>
        </authorList>
    </citation>
    <scope>NUCLEOTIDE SEQUENCE [LARGE SCALE GENOMIC DNA]</scope>
    <source>
        <strain evidence="2 3">TRM45540</strain>
    </source>
</reference>
<dbReference type="InterPro" id="IPR029063">
    <property type="entry name" value="SAM-dependent_MTases_sf"/>
</dbReference>
<evidence type="ECO:0000313" key="2">
    <source>
        <dbReference type="EMBL" id="KFG77225.1"/>
    </source>
</evidence>
<feature type="region of interest" description="Disordered" evidence="1">
    <location>
        <begin position="1"/>
        <end position="66"/>
    </location>
</feature>
<proteinExistence type="predicted"/>
<dbReference type="AlphaFoldDB" id="A0A086N7V7"/>
<comment type="caution">
    <text evidence="2">The sequence shown here is derived from an EMBL/GenBank/DDBJ whole genome shotgun (WGS) entry which is preliminary data.</text>
</comment>